<gene>
    <name evidence="6" type="ORF">EDS130_LOCUS27985</name>
    <name evidence="5" type="ORF">XAT740_LOCUS6285</name>
</gene>
<evidence type="ECO:0000256" key="2">
    <source>
        <dbReference type="ARBA" id="ARBA00022679"/>
    </source>
</evidence>
<dbReference type="Pfam" id="PF05686">
    <property type="entry name" value="Glyco_transf_90"/>
    <property type="match status" value="1"/>
</dbReference>
<accession>A0A813X5V9</accession>
<organism evidence="5 7">
    <name type="scientific">Adineta ricciae</name>
    <name type="common">Rotifer</name>
    <dbReference type="NCBI Taxonomy" id="249248"/>
    <lineage>
        <taxon>Eukaryota</taxon>
        <taxon>Metazoa</taxon>
        <taxon>Spiralia</taxon>
        <taxon>Gnathifera</taxon>
        <taxon>Rotifera</taxon>
        <taxon>Eurotatoria</taxon>
        <taxon>Bdelloidea</taxon>
        <taxon>Adinetida</taxon>
        <taxon>Adinetidae</taxon>
        <taxon>Adineta</taxon>
    </lineage>
</organism>
<feature type="domain" description="Glycosyl transferase CAP10" evidence="4">
    <location>
        <begin position="163"/>
        <end position="418"/>
    </location>
</feature>
<comment type="caution">
    <text evidence="5">The sequence shown here is derived from an EMBL/GenBank/DDBJ whole genome shotgun (WGS) entry which is preliminary data.</text>
</comment>
<dbReference type="AlphaFoldDB" id="A0A813X5V9"/>
<keyword evidence="3" id="KW-0472">Membrane</keyword>
<dbReference type="EMBL" id="CAJNOR010000284">
    <property type="protein sequence ID" value="CAF0866904.1"/>
    <property type="molecule type" value="Genomic_DNA"/>
</dbReference>
<evidence type="ECO:0000256" key="3">
    <source>
        <dbReference type="SAM" id="Phobius"/>
    </source>
</evidence>
<dbReference type="Proteomes" id="UP000663852">
    <property type="component" value="Unassembled WGS sequence"/>
</dbReference>
<evidence type="ECO:0000313" key="5">
    <source>
        <dbReference type="EMBL" id="CAF0866904.1"/>
    </source>
</evidence>
<keyword evidence="7" id="KW-1185">Reference proteome</keyword>
<dbReference type="SMART" id="SM00672">
    <property type="entry name" value="CAP10"/>
    <property type="match status" value="1"/>
</dbReference>
<keyword evidence="3" id="KW-0812">Transmembrane</keyword>
<sequence length="437" mass="51667">MQHRCWTLFSSICFISIIIIILTKNPSSQTWLQNPSFTFNITQINECHHVVRSFFRFLCEKNHSLRSVQLSTDSNDHVCYQLYSKNKHADLFARVQLHFQPFSNRKILFSDIENLSNSCLSCHHIQIIQNKLYIIPRPNAFNYQTRSRSVKLLIKQMMDTFPNIPDLDLFFHVDDAVELPNGLNDVRFNVPIFAFTKTNKTKRGLRPDAIIPMPCFTLWSWPEVRAGRWTKASQSILNASHSIEYEKRVIKLFWRGVRTWKRTWFLRTAKLYPDTMDLAPVSWQKSTDGLAYKASFSYRTLEDHCNYKYLVHLEGSTYSSRLKYLLLCGSPVIFNPLQAWEEYWYHLLKDRENIMLFEEAGNEAAFNRTLDFLMHNEKRAKEIGRRGQQLVLDYLNEHAVSCYWWKLMHEYAKLLGYQPILHRDAIYIDDFLLGGFS</sequence>
<dbReference type="InterPro" id="IPR006598">
    <property type="entry name" value="CAP10"/>
</dbReference>
<keyword evidence="3" id="KW-1133">Transmembrane helix</keyword>
<dbReference type="PANTHER" id="PTHR12203">
    <property type="entry name" value="KDEL LYS-ASP-GLU-LEU CONTAINING - RELATED"/>
    <property type="match status" value="1"/>
</dbReference>
<evidence type="ECO:0000256" key="1">
    <source>
        <dbReference type="ARBA" id="ARBA00010118"/>
    </source>
</evidence>
<dbReference type="OrthoDB" id="202415at2759"/>
<keyword evidence="2" id="KW-0808">Transferase</keyword>
<dbReference type="Proteomes" id="UP000663828">
    <property type="component" value="Unassembled WGS sequence"/>
</dbReference>
<dbReference type="InterPro" id="IPR051091">
    <property type="entry name" value="O-Glucosyltr/Glycosyltrsf_90"/>
</dbReference>
<feature type="transmembrane region" description="Helical" evidence="3">
    <location>
        <begin position="6"/>
        <end position="23"/>
    </location>
</feature>
<evidence type="ECO:0000313" key="6">
    <source>
        <dbReference type="EMBL" id="CAF1251234.1"/>
    </source>
</evidence>
<proteinExistence type="inferred from homology"/>
<dbReference type="EMBL" id="CAJNOJ010000180">
    <property type="protein sequence ID" value="CAF1251234.1"/>
    <property type="molecule type" value="Genomic_DNA"/>
</dbReference>
<dbReference type="PANTHER" id="PTHR12203:SF35">
    <property type="entry name" value="PROTEIN O-GLUCOSYLTRANSFERASE 1"/>
    <property type="match status" value="1"/>
</dbReference>
<name>A0A813X5V9_ADIRI</name>
<dbReference type="GO" id="GO:0016740">
    <property type="term" value="F:transferase activity"/>
    <property type="evidence" value="ECO:0007669"/>
    <property type="project" value="UniProtKB-KW"/>
</dbReference>
<evidence type="ECO:0000313" key="7">
    <source>
        <dbReference type="Proteomes" id="UP000663828"/>
    </source>
</evidence>
<protein>
    <recommendedName>
        <fullName evidence="4">Glycosyl transferase CAP10 domain-containing protein</fullName>
    </recommendedName>
</protein>
<comment type="similarity">
    <text evidence="1">Belongs to the glycosyltransferase 90 family.</text>
</comment>
<evidence type="ECO:0000259" key="4">
    <source>
        <dbReference type="SMART" id="SM00672"/>
    </source>
</evidence>
<reference evidence="5" key="1">
    <citation type="submission" date="2021-02" db="EMBL/GenBank/DDBJ databases">
        <authorList>
            <person name="Nowell W R."/>
        </authorList>
    </citation>
    <scope>NUCLEOTIDE SEQUENCE</scope>
</reference>